<keyword evidence="6" id="KW-1185">Reference proteome</keyword>
<evidence type="ECO:0000256" key="4">
    <source>
        <dbReference type="SAM" id="MobiDB-lite"/>
    </source>
</evidence>
<reference evidence="5 6" key="1">
    <citation type="submission" date="2014-02" db="EMBL/GenBank/DDBJ databases">
        <title>The genome sequence of Colletotrichum salicis CBS 607.94.</title>
        <authorList>
            <person name="Baroncelli R."/>
            <person name="Thon M.R."/>
        </authorList>
    </citation>
    <scope>NUCLEOTIDE SEQUENCE [LARGE SCALE GENOMIC DNA]</scope>
    <source>
        <strain evidence="5 6">CBS 607.94</strain>
    </source>
</reference>
<dbReference type="PANTHER" id="PTHR24198:SF194">
    <property type="entry name" value="INVERSIN-A"/>
    <property type="match status" value="1"/>
</dbReference>
<dbReference type="InterPro" id="IPR036770">
    <property type="entry name" value="Ankyrin_rpt-contain_sf"/>
</dbReference>
<dbReference type="PROSITE" id="PS50088">
    <property type="entry name" value="ANK_REPEAT"/>
    <property type="match status" value="1"/>
</dbReference>
<dbReference type="SMART" id="SM00248">
    <property type="entry name" value="ANK"/>
    <property type="match status" value="2"/>
</dbReference>
<gene>
    <name evidence="5" type="ORF">CSAL01_00260</name>
</gene>
<name>A0A135V7A4_9PEZI</name>
<feature type="region of interest" description="Disordered" evidence="4">
    <location>
        <begin position="150"/>
        <end position="193"/>
    </location>
</feature>
<feature type="repeat" description="ANK" evidence="3">
    <location>
        <begin position="93"/>
        <end position="125"/>
    </location>
</feature>
<dbReference type="OrthoDB" id="10057496at2759"/>
<organism evidence="5 6">
    <name type="scientific">Colletotrichum salicis</name>
    <dbReference type="NCBI Taxonomy" id="1209931"/>
    <lineage>
        <taxon>Eukaryota</taxon>
        <taxon>Fungi</taxon>
        <taxon>Dikarya</taxon>
        <taxon>Ascomycota</taxon>
        <taxon>Pezizomycotina</taxon>
        <taxon>Sordariomycetes</taxon>
        <taxon>Hypocreomycetidae</taxon>
        <taxon>Glomerellales</taxon>
        <taxon>Glomerellaceae</taxon>
        <taxon>Colletotrichum</taxon>
        <taxon>Colletotrichum acutatum species complex</taxon>
    </lineage>
</organism>
<dbReference type="Proteomes" id="UP000070121">
    <property type="component" value="Unassembled WGS sequence"/>
</dbReference>
<evidence type="ECO:0000313" key="5">
    <source>
        <dbReference type="EMBL" id="KXH68387.1"/>
    </source>
</evidence>
<dbReference type="STRING" id="1209931.A0A135V7A4"/>
<feature type="compositionally biased region" description="Basic and acidic residues" evidence="4">
    <location>
        <begin position="178"/>
        <end position="193"/>
    </location>
</feature>
<evidence type="ECO:0000256" key="3">
    <source>
        <dbReference type="PROSITE-ProRule" id="PRU00023"/>
    </source>
</evidence>
<proteinExistence type="predicted"/>
<dbReference type="AlphaFoldDB" id="A0A135V7A4"/>
<protein>
    <submittedName>
        <fullName evidence="5">Uncharacterized protein</fullName>
    </submittedName>
</protein>
<dbReference type="PROSITE" id="PS50297">
    <property type="entry name" value="ANK_REP_REGION"/>
    <property type="match status" value="1"/>
</dbReference>
<sequence>MTPKLSEEEIDDLIYFSRAGELADLEETLKSLSEREGASVGEVITAAKDEGKSTCLHMAAGNGHLDIVKALITAFDGRPADEKKAYVDAANEFGNTGLHWACLGGHLEAVKYLVNHGASPAVANDKDQIPLDSALFNDKREVADWFLAQSEKMEGGNQEEGLSGAAASIEIEDDGAVEEDRGKDKAGESSKTS</sequence>
<keyword evidence="2 3" id="KW-0040">ANK repeat</keyword>
<dbReference type="InterPro" id="IPR002110">
    <property type="entry name" value="Ankyrin_rpt"/>
</dbReference>
<dbReference type="PANTHER" id="PTHR24198">
    <property type="entry name" value="ANKYRIN REPEAT AND PROTEIN KINASE DOMAIN-CONTAINING PROTEIN"/>
    <property type="match status" value="1"/>
</dbReference>
<dbReference type="Gene3D" id="1.25.40.20">
    <property type="entry name" value="Ankyrin repeat-containing domain"/>
    <property type="match status" value="1"/>
</dbReference>
<dbReference type="EMBL" id="JFFI01000312">
    <property type="protein sequence ID" value="KXH68387.1"/>
    <property type="molecule type" value="Genomic_DNA"/>
</dbReference>
<dbReference type="Pfam" id="PF12796">
    <property type="entry name" value="Ank_2"/>
    <property type="match status" value="1"/>
</dbReference>
<evidence type="ECO:0000313" key="6">
    <source>
        <dbReference type="Proteomes" id="UP000070121"/>
    </source>
</evidence>
<evidence type="ECO:0000256" key="1">
    <source>
        <dbReference type="ARBA" id="ARBA00022737"/>
    </source>
</evidence>
<dbReference type="SUPFAM" id="SSF48403">
    <property type="entry name" value="Ankyrin repeat"/>
    <property type="match status" value="1"/>
</dbReference>
<keyword evidence="1" id="KW-0677">Repeat</keyword>
<comment type="caution">
    <text evidence="5">The sequence shown here is derived from an EMBL/GenBank/DDBJ whole genome shotgun (WGS) entry which is preliminary data.</text>
</comment>
<accession>A0A135V7A4</accession>
<evidence type="ECO:0000256" key="2">
    <source>
        <dbReference type="ARBA" id="ARBA00023043"/>
    </source>
</evidence>